<reference evidence="2 3" key="1">
    <citation type="submission" date="2020-12" db="EMBL/GenBank/DDBJ databases">
        <title>ASc-MMNZ-VFA-070.</title>
        <authorList>
            <person name="Schryvers A."/>
            <person name="Mostafa Nazari M."/>
            <person name="Farshchi Andisi V."/>
            <person name="Timsit E."/>
            <person name="Walter Morck D."/>
        </authorList>
    </citation>
    <scope>NUCLEOTIDE SEQUENCE [LARGE SCALE GENOMIC DNA]</scope>
    <source>
        <strain evidence="2 3">ASc-MMNZ-VFA-070</strain>
    </source>
</reference>
<evidence type="ECO:0000256" key="1">
    <source>
        <dbReference type="SAM" id="Phobius"/>
    </source>
</evidence>
<keyword evidence="1" id="KW-0812">Transmembrane</keyword>
<feature type="transmembrane region" description="Helical" evidence="1">
    <location>
        <begin position="106"/>
        <end position="133"/>
    </location>
</feature>
<dbReference type="RefSeq" id="WP_011609420.1">
    <property type="nucleotide sequence ID" value="NZ_CP018802.1"/>
</dbReference>
<dbReference type="OrthoDB" id="5689171at2"/>
<organism evidence="2 3">
    <name type="scientific">Histophilus somni</name>
    <name type="common">Haemophilus somnus</name>
    <dbReference type="NCBI Taxonomy" id="731"/>
    <lineage>
        <taxon>Bacteria</taxon>
        <taxon>Pseudomonadati</taxon>
        <taxon>Pseudomonadota</taxon>
        <taxon>Gammaproteobacteria</taxon>
        <taxon>Pasteurellales</taxon>
        <taxon>Pasteurellaceae</taxon>
        <taxon>Histophilus</taxon>
    </lineage>
</organism>
<keyword evidence="1" id="KW-1133">Transmembrane helix</keyword>
<sequence>MINFTHIFQDCWNFVRNQQKITLQFTALLFIVSVFALFFKQSIQTDTLELSETISNTETLQLSHYLFISGLLRMFISAWGILTIHQLSQHIEPQLSQSVISTTKRFGGLLLLNILIAIPLGIGTSEILVSAIMHKSPSIFSLFALALGIFVFVRLNLLNVHYLIHNHSISQSLKTMWKSGVKRTHLLFLYTLINCLLPFLLRQLSLFLSHNLFMEILITAIISLAEVFLLIFTYRFYTLFMQQRGQ</sequence>
<keyword evidence="1" id="KW-0472">Membrane</keyword>
<feature type="transmembrane region" description="Helical" evidence="1">
    <location>
        <begin position="216"/>
        <end position="237"/>
    </location>
</feature>
<feature type="transmembrane region" description="Helical" evidence="1">
    <location>
        <begin position="21"/>
        <end position="39"/>
    </location>
</feature>
<proteinExistence type="predicted"/>
<feature type="transmembrane region" description="Helical" evidence="1">
    <location>
        <begin position="139"/>
        <end position="164"/>
    </location>
</feature>
<dbReference type="EMBL" id="CP066558">
    <property type="protein sequence ID" value="QQF81912.1"/>
    <property type="molecule type" value="Genomic_DNA"/>
</dbReference>
<evidence type="ECO:0000313" key="3">
    <source>
        <dbReference type="Proteomes" id="UP000595373"/>
    </source>
</evidence>
<feature type="transmembrane region" description="Helical" evidence="1">
    <location>
        <begin position="65"/>
        <end position="85"/>
    </location>
</feature>
<accession>A0A9Q6Z020</accession>
<dbReference type="AlphaFoldDB" id="A0A9Q6Z020"/>
<name>A0A9Q6Z020_HISSO</name>
<evidence type="ECO:0008006" key="4">
    <source>
        <dbReference type="Google" id="ProtNLM"/>
    </source>
</evidence>
<keyword evidence="3" id="KW-1185">Reference proteome</keyword>
<dbReference type="Proteomes" id="UP000595373">
    <property type="component" value="Chromosome"/>
</dbReference>
<evidence type="ECO:0000313" key="2">
    <source>
        <dbReference type="EMBL" id="QQF81912.1"/>
    </source>
</evidence>
<protein>
    <recommendedName>
        <fullName evidence="4">Intracellular septation protein A</fullName>
    </recommendedName>
</protein>
<feature type="transmembrane region" description="Helical" evidence="1">
    <location>
        <begin position="185"/>
        <end position="204"/>
    </location>
</feature>
<gene>
    <name evidence="2" type="ORF">JFL49_07535</name>
</gene>